<accession>A0A2K9V727</accession>
<sequence>MSTFENSNEVKEISSWFNWGTSPYDFPRFRQIEVSKKKPIVKIITRTGGGNREEYEFENYKLTFLQGYIGNNDAWWDSTYAVFKYKIPDISIDKWHKYIEKNNDSKK</sequence>
<reference evidence="1" key="1">
    <citation type="submission" date="2018-01" db="EMBL/GenBank/DDBJ databases">
        <title>Draft genome sequence of Bandra megavirus.</title>
        <authorList>
            <person name="Chatterjee A."/>
            <person name="Yadav R."/>
            <person name="Kondabagil K."/>
        </authorList>
    </citation>
    <scope>NUCLEOTIDE SEQUENCE</scope>
    <source>
        <strain evidence="1">KK-1</strain>
    </source>
</reference>
<evidence type="ECO:0000313" key="1">
    <source>
        <dbReference type="EMBL" id="AUV58003.1"/>
    </source>
</evidence>
<protein>
    <submittedName>
        <fullName evidence="1">Uncharacterized protein</fullName>
    </submittedName>
</protein>
<name>A0A2K9V727_9VIRU</name>
<dbReference type="EMBL" id="MG779298">
    <property type="protein sequence ID" value="AUV58003.1"/>
    <property type="molecule type" value="Genomic_DNA"/>
</dbReference>
<organism evidence="1">
    <name type="scientific">Bandra megavirus</name>
    <dbReference type="NCBI Taxonomy" id="2071566"/>
    <lineage>
        <taxon>Viruses</taxon>
        <taxon>Varidnaviria</taxon>
        <taxon>Bamfordvirae</taxon>
        <taxon>Nucleocytoviricota</taxon>
        <taxon>Megaviricetes</taxon>
        <taxon>Imitervirales</taxon>
        <taxon>Mimiviridae</taxon>
        <taxon>Megamimivirinae</taxon>
        <taxon>Megavirus</taxon>
    </lineage>
</organism>
<proteinExistence type="predicted"/>